<evidence type="ECO:0000313" key="2">
    <source>
        <dbReference type="EMBL" id="GAA3649298.1"/>
    </source>
</evidence>
<accession>A0ABP7B4W2</accession>
<feature type="domain" description="SnoaL-like" evidence="1">
    <location>
        <begin position="27"/>
        <end position="135"/>
    </location>
</feature>
<organism evidence="2 3">
    <name type="scientific">Nonomuraea antimicrobica</name>
    <dbReference type="NCBI Taxonomy" id="561173"/>
    <lineage>
        <taxon>Bacteria</taxon>
        <taxon>Bacillati</taxon>
        <taxon>Actinomycetota</taxon>
        <taxon>Actinomycetes</taxon>
        <taxon>Streptosporangiales</taxon>
        <taxon>Streptosporangiaceae</taxon>
        <taxon>Nonomuraea</taxon>
    </lineage>
</organism>
<dbReference type="InterPro" id="IPR037401">
    <property type="entry name" value="SnoaL-like"/>
</dbReference>
<protein>
    <submittedName>
        <fullName evidence="2">Nuclear transport factor 2 family protein</fullName>
    </submittedName>
</protein>
<name>A0ABP7B4W2_9ACTN</name>
<sequence length="164" mass="17984">MRARWFELESVVTEQTKATPTAHEVVERFLSAALDPAGGNLADLYGASVVIEMPFAPPGIPQRSETSGEELRTRFQAGAGAREYQKIDSVVIHQTADPEVVIVEYDVHGKVVATGKQFVLSYICVMTIRDGKIVHSRDYTNPITGARALGMLPQLIELLSQESE</sequence>
<dbReference type="Gene3D" id="3.10.450.50">
    <property type="match status" value="1"/>
</dbReference>
<dbReference type="InterPro" id="IPR032710">
    <property type="entry name" value="NTF2-like_dom_sf"/>
</dbReference>
<dbReference type="Pfam" id="PF12680">
    <property type="entry name" value="SnoaL_2"/>
    <property type="match status" value="1"/>
</dbReference>
<evidence type="ECO:0000259" key="1">
    <source>
        <dbReference type="Pfam" id="PF12680"/>
    </source>
</evidence>
<comment type="caution">
    <text evidence="2">The sequence shown here is derived from an EMBL/GenBank/DDBJ whole genome shotgun (WGS) entry which is preliminary data.</text>
</comment>
<reference evidence="3" key="1">
    <citation type="journal article" date="2019" name="Int. J. Syst. Evol. Microbiol.">
        <title>The Global Catalogue of Microorganisms (GCM) 10K type strain sequencing project: providing services to taxonomists for standard genome sequencing and annotation.</title>
        <authorList>
            <consortium name="The Broad Institute Genomics Platform"/>
            <consortium name="The Broad Institute Genome Sequencing Center for Infectious Disease"/>
            <person name="Wu L."/>
            <person name="Ma J."/>
        </authorList>
    </citation>
    <scope>NUCLEOTIDE SEQUENCE [LARGE SCALE GENOMIC DNA]</scope>
    <source>
        <strain evidence="3">JCM 16904</strain>
    </source>
</reference>
<keyword evidence="3" id="KW-1185">Reference proteome</keyword>
<dbReference type="SUPFAM" id="SSF54427">
    <property type="entry name" value="NTF2-like"/>
    <property type="match status" value="1"/>
</dbReference>
<gene>
    <name evidence="2" type="ORF">GCM10022224_010030</name>
</gene>
<dbReference type="Proteomes" id="UP001500902">
    <property type="component" value="Unassembled WGS sequence"/>
</dbReference>
<evidence type="ECO:0000313" key="3">
    <source>
        <dbReference type="Proteomes" id="UP001500902"/>
    </source>
</evidence>
<dbReference type="EMBL" id="BAAAZP010000014">
    <property type="protein sequence ID" value="GAA3649298.1"/>
    <property type="molecule type" value="Genomic_DNA"/>
</dbReference>
<proteinExistence type="predicted"/>